<comment type="caution">
    <text evidence="3">The sequence shown here is derived from an EMBL/GenBank/DDBJ whole genome shotgun (WGS) entry which is preliminary data.</text>
</comment>
<dbReference type="Gene3D" id="3.10.490.10">
    <property type="entry name" value="Gamma-glutamyl cyclotransferase-like"/>
    <property type="match status" value="1"/>
</dbReference>
<evidence type="ECO:0000259" key="1">
    <source>
        <dbReference type="Pfam" id="PF01425"/>
    </source>
</evidence>
<feature type="domain" description="Allophanate hydrolase C-terminal" evidence="2">
    <location>
        <begin position="479"/>
        <end position="602"/>
    </location>
</feature>
<feature type="domain" description="Amidase" evidence="1">
    <location>
        <begin position="52"/>
        <end position="433"/>
    </location>
</feature>
<keyword evidence="3" id="KW-0378">Hydrolase</keyword>
<name>A0A328ZNA4_9BURK</name>
<dbReference type="InterPro" id="IPR014085">
    <property type="entry name" value="Allophanate_hydrolase"/>
</dbReference>
<dbReference type="NCBIfam" id="TIGR02713">
    <property type="entry name" value="allophanate_hyd"/>
    <property type="match status" value="1"/>
</dbReference>
<organism evidence="3 4">
    <name type="scientific">Paracidovorax anthurii</name>
    <dbReference type="NCBI Taxonomy" id="78229"/>
    <lineage>
        <taxon>Bacteria</taxon>
        <taxon>Pseudomonadati</taxon>
        <taxon>Pseudomonadota</taxon>
        <taxon>Betaproteobacteria</taxon>
        <taxon>Burkholderiales</taxon>
        <taxon>Comamonadaceae</taxon>
        <taxon>Paracidovorax</taxon>
    </lineage>
</organism>
<sequence length="612" mass="64433">MTEHPLTIAEWLQAGRAGGPGQATRLHALRERLGRDDPAWITPCDAPRLQAQLRALEGIDPATLPLFGVPFAVKDNIDVAGWPTTAACPAFAHEVRHSAAVVRRLQAAGAIVIGKTNLDQFATGLVGARSPYGRVPNTFDPRYVSGGSSSGSASVVARGLVPFALGTDTAGSGRVPAGLNNIVGLKPTPGTVPMDGVLPACRTLDVVSVFALRLADAATVLGLLQGTGEEPVFQAVEWRPAWLGSGARPVRIGVPRQPDCDAALGYDTAFGEAVQRLRAQGAEAVPVDMAPLDAVAQLLYDGPWVAERYAVVRELLERHPEHMDPTVRDVIAKARQFDARQAFEARYRLAELAGPANALWDGIDALMVPTAPTCPSFEALERDPVARNSELGRYTNFVNLLGWSALSLPSGLGSAGLPFGVTFIGPPGADAALVEWGLAWERATPLAPGARLARQPPLTAPLPTPGNPAPALQSAPTLRLAVVGAHLQGLPLHHQLTERHCRLLRATRTAPSYRLYALAGTTPPKPGLVRAAEPGGGAAIDVEVYEMPLSAVGGFLAAIPFPLGLGRVELEDGEWVAGFACDPAGLACARDITEHGGWRNYLSGREARHASA</sequence>
<accession>A0A328ZNA4</accession>
<dbReference type="Gene3D" id="1.20.58.1700">
    <property type="match status" value="1"/>
</dbReference>
<dbReference type="InterPro" id="IPR000120">
    <property type="entry name" value="Amidase"/>
</dbReference>
<dbReference type="GO" id="GO:0016787">
    <property type="term" value="F:hydrolase activity"/>
    <property type="evidence" value="ECO:0007669"/>
    <property type="project" value="UniProtKB-KW"/>
</dbReference>
<dbReference type="RefSeq" id="WP_111876734.1">
    <property type="nucleotide sequence ID" value="NZ_CBCSGC010000077.1"/>
</dbReference>
<proteinExistence type="predicted"/>
<dbReference type="NCBIfam" id="NF006043">
    <property type="entry name" value="PRK08186.1"/>
    <property type="match status" value="1"/>
</dbReference>
<dbReference type="Pfam" id="PF01425">
    <property type="entry name" value="Amidase"/>
    <property type="match status" value="1"/>
</dbReference>
<dbReference type="InterPro" id="IPR053844">
    <property type="entry name" value="AH_C"/>
</dbReference>
<dbReference type="Pfam" id="PF21986">
    <property type="entry name" value="AH_C"/>
    <property type="match status" value="1"/>
</dbReference>
<dbReference type="InterPro" id="IPR036928">
    <property type="entry name" value="AS_sf"/>
</dbReference>
<protein>
    <submittedName>
        <fullName evidence="3">Allophanate hydrolase</fullName>
    </submittedName>
</protein>
<dbReference type="SUPFAM" id="SSF75304">
    <property type="entry name" value="Amidase signature (AS) enzymes"/>
    <property type="match status" value="1"/>
</dbReference>
<dbReference type="Proteomes" id="UP000248856">
    <property type="component" value="Unassembled WGS sequence"/>
</dbReference>
<gene>
    <name evidence="3" type="ORF">AX018_101165</name>
</gene>
<dbReference type="AlphaFoldDB" id="A0A328ZNA4"/>
<evidence type="ECO:0000259" key="2">
    <source>
        <dbReference type="Pfam" id="PF21986"/>
    </source>
</evidence>
<keyword evidence="4" id="KW-1185">Reference proteome</keyword>
<evidence type="ECO:0000313" key="4">
    <source>
        <dbReference type="Proteomes" id="UP000248856"/>
    </source>
</evidence>
<reference evidence="3 4" key="1">
    <citation type="submission" date="2018-06" db="EMBL/GenBank/DDBJ databases">
        <title>Genomic Encyclopedia of Archaeal and Bacterial Type Strains, Phase II (KMG-II): from individual species to whole genera.</title>
        <authorList>
            <person name="Goeker M."/>
        </authorList>
    </citation>
    <scope>NUCLEOTIDE SEQUENCE [LARGE SCALE GENOMIC DNA]</scope>
    <source>
        <strain evidence="3 4">CFPB 3232</strain>
    </source>
</reference>
<dbReference type="PANTHER" id="PTHR11895">
    <property type="entry name" value="TRANSAMIDASE"/>
    <property type="match status" value="1"/>
</dbReference>
<dbReference type="InterPro" id="IPR023631">
    <property type="entry name" value="Amidase_dom"/>
</dbReference>
<dbReference type="EMBL" id="QLTA01000011">
    <property type="protein sequence ID" value="RAR84347.1"/>
    <property type="molecule type" value="Genomic_DNA"/>
</dbReference>
<dbReference type="PANTHER" id="PTHR11895:SF169">
    <property type="entry name" value="GLUTAMYL-TRNA(GLN) AMIDOTRANSFERASE"/>
    <property type="match status" value="1"/>
</dbReference>
<dbReference type="Gene3D" id="3.90.1300.10">
    <property type="entry name" value="Amidase signature (AS) domain"/>
    <property type="match status" value="1"/>
</dbReference>
<evidence type="ECO:0000313" key="3">
    <source>
        <dbReference type="EMBL" id="RAR84347.1"/>
    </source>
</evidence>
<dbReference type="OrthoDB" id="8872210at2"/>